<keyword evidence="2" id="KW-0808">Transferase</keyword>
<dbReference type="SUPFAM" id="SSF81301">
    <property type="entry name" value="Nucleotidyltransferase"/>
    <property type="match status" value="1"/>
</dbReference>
<dbReference type="GO" id="GO:0016779">
    <property type="term" value="F:nucleotidyltransferase activity"/>
    <property type="evidence" value="ECO:0007669"/>
    <property type="project" value="UniProtKB-KW"/>
</dbReference>
<keyword evidence="6" id="KW-0067">ATP-binding</keyword>
<evidence type="ECO:0000256" key="2">
    <source>
        <dbReference type="ARBA" id="ARBA00022679"/>
    </source>
</evidence>
<keyword evidence="7" id="KW-0460">Magnesium</keyword>
<dbReference type="PANTHER" id="PTHR33571:SF14">
    <property type="entry name" value="PROTEIN ADENYLYLTRANSFERASE MJ0435-RELATED"/>
    <property type="match status" value="1"/>
</dbReference>
<name>A0A5R8Y103_9BACT</name>
<evidence type="ECO:0000256" key="1">
    <source>
        <dbReference type="ARBA" id="ARBA00001946"/>
    </source>
</evidence>
<comment type="cofactor">
    <cofactor evidence="1">
        <name>Mg(2+)</name>
        <dbReference type="ChEBI" id="CHEBI:18420"/>
    </cofactor>
</comment>
<evidence type="ECO:0000313" key="10">
    <source>
        <dbReference type="Proteomes" id="UP000308901"/>
    </source>
</evidence>
<dbReference type="Proteomes" id="UP000308901">
    <property type="component" value="Unassembled WGS sequence"/>
</dbReference>
<dbReference type="OrthoDB" id="5334523at2"/>
<proteinExistence type="predicted"/>
<accession>A0A5R8Y103</accession>
<dbReference type="RefSeq" id="WP_138152354.1">
    <property type="nucleotide sequence ID" value="NZ_VANU01000003.1"/>
</dbReference>
<dbReference type="GO" id="GO:0046872">
    <property type="term" value="F:metal ion binding"/>
    <property type="evidence" value="ECO:0007669"/>
    <property type="project" value="UniProtKB-KW"/>
</dbReference>
<dbReference type="EMBL" id="VANU01000003">
    <property type="protein sequence ID" value="TLP38360.1"/>
    <property type="molecule type" value="Genomic_DNA"/>
</dbReference>
<dbReference type="InterPro" id="IPR041633">
    <property type="entry name" value="Polbeta"/>
</dbReference>
<organism evidence="9 10">
    <name type="scientific">Arcobacter arenosus</name>
    <dbReference type="NCBI Taxonomy" id="2576037"/>
    <lineage>
        <taxon>Bacteria</taxon>
        <taxon>Pseudomonadati</taxon>
        <taxon>Campylobacterota</taxon>
        <taxon>Epsilonproteobacteria</taxon>
        <taxon>Campylobacterales</taxon>
        <taxon>Arcobacteraceae</taxon>
        <taxon>Arcobacter</taxon>
    </lineage>
</organism>
<feature type="domain" description="Polymerase beta nucleotidyltransferase" evidence="8">
    <location>
        <begin position="14"/>
        <end position="93"/>
    </location>
</feature>
<sequence>MHKKDILSYLKSNQEYYQKQFGIQFIGLFGSFARDEANDNSDIDILYKIEKDKKLSMFKYLKLTKQLEDFFHKKIDLVRDETLKPQIKSYIQKDISYV</sequence>
<evidence type="ECO:0000256" key="3">
    <source>
        <dbReference type="ARBA" id="ARBA00022695"/>
    </source>
</evidence>
<evidence type="ECO:0000259" key="8">
    <source>
        <dbReference type="Pfam" id="PF18765"/>
    </source>
</evidence>
<dbReference type="PANTHER" id="PTHR33571">
    <property type="entry name" value="SSL8005 PROTEIN"/>
    <property type="match status" value="1"/>
</dbReference>
<dbReference type="GO" id="GO:0005524">
    <property type="term" value="F:ATP binding"/>
    <property type="evidence" value="ECO:0007669"/>
    <property type="project" value="UniProtKB-KW"/>
</dbReference>
<dbReference type="Pfam" id="PF18765">
    <property type="entry name" value="Polbeta"/>
    <property type="match status" value="1"/>
</dbReference>
<reference evidence="9 10" key="1">
    <citation type="submission" date="2019-05" db="EMBL/GenBank/DDBJ databases">
        <title>Arcobacter sp. nov., isolated from sea sediment.</title>
        <authorList>
            <person name="Kim W."/>
        </authorList>
    </citation>
    <scope>NUCLEOTIDE SEQUENCE [LARGE SCALE GENOMIC DNA]</scope>
    <source>
        <strain evidence="9 10">CAU 1517</strain>
    </source>
</reference>
<protein>
    <recommendedName>
        <fullName evidence="8">Polymerase beta nucleotidyltransferase domain-containing protein</fullName>
    </recommendedName>
</protein>
<dbReference type="AlphaFoldDB" id="A0A5R8Y103"/>
<evidence type="ECO:0000256" key="4">
    <source>
        <dbReference type="ARBA" id="ARBA00022723"/>
    </source>
</evidence>
<evidence type="ECO:0000256" key="7">
    <source>
        <dbReference type="ARBA" id="ARBA00022842"/>
    </source>
</evidence>
<dbReference type="InterPro" id="IPR043519">
    <property type="entry name" value="NT_sf"/>
</dbReference>
<keyword evidence="10" id="KW-1185">Reference proteome</keyword>
<evidence type="ECO:0000313" key="9">
    <source>
        <dbReference type="EMBL" id="TLP38360.1"/>
    </source>
</evidence>
<evidence type="ECO:0000256" key="6">
    <source>
        <dbReference type="ARBA" id="ARBA00022840"/>
    </source>
</evidence>
<gene>
    <name evidence="9" type="ORF">FDK22_07755</name>
</gene>
<dbReference type="InterPro" id="IPR052038">
    <property type="entry name" value="Type-VII_TA_antitoxin"/>
</dbReference>
<dbReference type="Gene3D" id="3.30.460.10">
    <property type="entry name" value="Beta Polymerase, domain 2"/>
    <property type="match status" value="1"/>
</dbReference>
<dbReference type="CDD" id="cd05403">
    <property type="entry name" value="NT_KNTase_like"/>
    <property type="match status" value="1"/>
</dbReference>
<keyword evidence="5" id="KW-0547">Nucleotide-binding</keyword>
<comment type="caution">
    <text evidence="9">The sequence shown here is derived from an EMBL/GenBank/DDBJ whole genome shotgun (WGS) entry which is preliminary data.</text>
</comment>
<keyword evidence="3" id="KW-0548">Nucleotidyltransferase</keyword>
<evidence type="ECO:0000256" key="5">
    <source>
        <dbReference type="ARBA" id="ARBA00022741"/>
    </source>
</evidence>
<keyword evidence="4" id="KW-0479">Metal-binding</keyword>